<reference evidence="3 4" key="1">
    <citation type="submission" date="2011-04" db="EMBL/GenBank/DDBJ databases">
        <authorList>
            <person name="Muzny D."/>
            <person name="Qin X."/>
            <person name="Deng J."/>
            <person name="Jiang H."/>
            <person name="Liu Y."/>
            <person name="Qu J."/>
            <person name="Song X.-Z."/>
            <person name="Zhang L."/>
            <person name="Thornton R."/>
            <person name="Coyle M."/>
            <person name="Francisco L."/>
            <person name="Jackson L."/>
            <person name="Javaid M."/>
            <person name="Korchina V."/>
            <person name="Kovar C."/>
            <person name="Mata R."/>
            <person name="Mathew T."/>
            <person name="Ngo R."/>
            <person name="Nguyen L."/>
            <person name="Nguyen N."/>
            <person name="Okwuonu G."/>
            <person name="Ongeri F."/>
            <person name="Pham C."/>
            <person name="Simmons D."/>
            <person name="Wilczek-Boney K."/>
            <person name="Hale W."/>
            <person name="Jakkamsetti A."/>
            <person name="Pham P."/>
            <person name="Ruth R."/>
            <person name="San Lucas F."/>
            <person name="Warren J."/>
            <person name="Zhang J."/>
            <person name="Zhao Z."/>
            <person name="Zhou C."/>
            <person name="Zhu D."/>
            <person name="Lee S."/>
            <person name="Bess C."/>
            <person name="Blankenburg K."/>
            <person name="Forbes L."/>
            <person name="Fu Q."/>
            <person name="Gubbala S."/>
            <person name="Hirani K."/>
            <person name="Jayaseelan J.C."/>
            <person name="Lara F."/>
            <person name="Munidasa M."/>
            <person name="Palculict T."/>
            <person name="Patil S."/>
            <person name="Pu L.-L."/>
            <person name="Saada N."/>
            <person name="Tang L."/>
            <person name="Weissenberger G."/>
            <person name="Zhu Y."/>
            <person name="Hemphill L."/>
            <person name="Shang Y."/>
            <person name="Youmans B."/>
            <person name="Ayvaz T."/>
            <person name="Ross M."/>
            <person name="Santibanez J."/>
            <person name="Aqrawi P."/>
            <person name="Gross S."/>
            <person name="Joshi V."/>
            <person name="Fowler G."/>
            <person name="Nazareth L."/>
            <person name="Reid J."/>
            <person name="Worley K."/>
            <person name="Petrosino J."/>
            <person name="Highlander S."/>
            <person name="Gibbs R."/>
        </authorList>
    </citation>
    <scope>NUCLEOTIDE SEQUENCE [LARGE SCALE GENOMIC DNA]</scope>
    <source>
        <strain evidence="3 4">DSM 2778</strain>
    </source>
</reference>
<dbReference type="eggNOG" id="COG0145">
    <property type="taxonomic scope" value="Bacteria"/>
</dbReference>
<organism evidence="3 4">
    <name type="scientific">Centipeda periodontii DSM 2778</name>
    <dbReference type="NCBI Taxonomy" id="888060"/>
    <lineage>
        <taxon>Bacteria</taxon>
        <taxon>Bacillati</taxon>
        <taxon>Bacillota</taxon>
        <taxon>Negativicutes</taxon>
        <taxon>Selenomonadales</taxon>
        <taxon>Selenomonadaceae</taxon>
        <taxon>Centipeda</taxon>
    </lineage>
</organism>
<dbReference type="PANTHER" id="PTHR11365:SF23">
    <property type="entry name" value="HYPOTHETICAL 5-OXOPROLINASE (EUROFUNG)-RELATED"/>
    <property type="match status" value="1"/>
</dbReference>
<evidence type="ECO:0000313" key="4">
    <source>
        <dbReference type="Proteomes" id="UP000004067"/>
    </source>
</evidence>
<dbReference type="GO" id="GO:0005829">
    <property type="term" value="C:cytosol"/>
    <property type="evidence" value="ECO:0007669"/>
    <property type="project" value="TreeGrafter"/>
</dbReference>
<dbReference type="AlphaFoldDB" id="F5RJM0"/>
<feature type="domain" description="Hydantoinase/oxoprolinase N-terminal" evidence="2">
    <location>
        <begin position="20"/>
        <end position="190"/>
    </location>
</feature>
<dbReference type="PANTHER" id="PTHR11365">
    <property type="entry name" value="5-OXOPROLINASE RELATED"/>
    <property type="match status" value="1"/>
</dbReference>
<dbReference type="GO" id="GO:0047423">
    <property type="term" value="F:N-methylhydantoinase (ATP-hydrolyzing) activity"/>
    <property type="evidence" value="ECO:0007669"/>
    <property type="project" value="UniProtKB-EC"/>
</dbReference>
<dbReference type="GO" id="GO:0006749">
    <property type="term" value="P:glutathione metabolic process"/>
    <property type="evidence" value="ECO:0007669"/>
    <property type="project" value="TreeGrafter"/>
</dbReference>
<feature type="domain" description="Hydantoinase A/oxoprolinase" evidence="1">
    <location>
        <begin position="210"/>
        <end position="516"/>
    </location>
</feature>
<dbReference type="HOGENOM" id="CLU_014140_0_0_9"/>
<dbReference type="Gene3D" id="3.30.420.40">
    <property type="match status" value="1"/>
</dbReference>
<gene>
    <name evidence="3" type="primary">hyuA</name>
    <name evidence="3" type="ORF">HMPREF9081_0455</name>
</gene>
<sequence>MLPEWNRRGIMSIEIKRQVRMGIDVGGTHTKAVAIDNATQKIIGKASVKTTHDDEYGVAAGVVQAFQKCMEQHGIAPEEVIFVAHSTTQATNALVEGDVAKVGIIGTSEGGIQGLLAKIQMKLGNIDLGNGRKIEIVNRYIPEGKFSHDSVEQAAKELRAEGAEVFVATQAFGVDDMAEEQNIASVTKDEMGVETTMASEITKLYGLTRRTRTAAINASILPKMLNTANQTEYSVRTAGVTVPLMIMRGDGGVMEITEMKKRPVLTMLSGPAASVMGSLVYLRASNGVYFEVGGTTVNIGVIKDGRPAIDYSIVGGHRTYITSLDVRVMGVAGGSMIRVSEKGVKDVGPRSAHIAGLEYAVFTPEEEIVDPKLELFSPRPGDPSDYVCIRLASGKRITITNTCAANVLGLIDPQYFSYGNAAAARKAMQPVADYMGTTVEDVARQILTRAYEKISPVIFELADKYKLERDMIHLVGVGGGAAALIGFCAEKMGVHYSIPENAEVISSIGVALAMVRDVVERTVPNPTADDIRAIKQEAIDKAVESGAAPDTVEVHIEIDAQTSKLTAIASGSTEVKAQDLMAECSEEEAHAIAAEDMKTTVDAIEVTAHSPNFRIFQPKDTGGARAVRIVDKKGFIKVQRADAKAAATRVTGYRGVVTQMWEELAVYKADAILRPDYYICAGARVMDFSGSTELDRVLMLMDVEMQAMDASMEILVVGARTMM</sequence>
<dbReference type="Pfam" id="PF01968">
    <property type="entry name" value="Hydantoinase_A"/>
    <property type="match status" value="1"/>
</dbReference>
<keyword evidence="3" id="KW-0378">Hydrolase</keyword>
<dbReference type="InterPro" id="IPR045079">
    <property type="entry name" value="Oxoprolinase-like"/>
</dbReference>
<dbReference type="Pfam" id="PF05378">
    <property type="entry name" value="Hydant_A_N"/>
    <property type="match status" value="1"/>
</dbReference>
<dbReference type="InterPro" id="IPR043129">
    <property type="entry name" value="ATPase_NBD"/>
</dbReference>
<dbReference type="InterPro" id="IPR008040">
    <property type="entry name" value="Hydant_A_N"/>
</dbReference>
<dbReference type="EMBL" id="AFHQ01000012">
    <property type="protein sequence ID" value="EGK61671.1"/>
    <property type="molecule type" value="Genomic_DNA"/>
</dbReference>
<dbReference type="STRING" id="888060.HMPREF9081_0455"/>
<dbReference type="SUPFAM" id="SSF53067">
    <property type="entry name" value="Actin-like ATPase domain"/>
    <property type="match status" value="1"/>
</dbReference>
<evidence type="ECO:0000259" key="1">
    <source>
        <dbReference type="Pfam" id="PF01968"/>
    </source>
</evidence>
<proteinExistence type="predicted"/>
<dbReference type="InterPro" id="IPR002821">
    <property type="entry name" value="Hydantoinase_A"/>
</dbReference>
<accession>F5RJM0</accession>
<comment type="caution">
    <text evidence="3">The sequence shown here is derived from an EMBL/GenBank/DDBJ whole genome shotgun (WGS) entry which is preliminary data.</text>
</comment>
<evidence type="ECO:0000313" key="3">
    <source>
        <dbReference type="EMBL" id="EGK61671.1"/>
    </source>
</evidence>
<dbReference type="Proteomes" id="UP000004067">
    <property type="component" value="Unassembled WGS sequence"/>
</dbReference>
<dbReference type="EC" id="3.5.2.14" evidence="3"/>
<keyword evidence="4" id="KW-1185">Reference proteome</keyword>
<evidence type="ECO:0000259" key="2">
    <source>
        <dbReference type="Pfam" id="PF05378"/>
    </source>
</evidence>
<name>F5RJM0_9FIRM</name>
<protein>
    <submittedName>
        <fullName evidence="3">N-methylhydaintoinase A</fullName>
        <ecNumber evidence="3">3.5.2.14</ecNumber>
    </submittedName>
</protein>
<dbReference type="GO" id="GO:0017168">
    <property type="term" value="F:5-oxoprolinase (ATP-hydrolyzing) activity"/>
    <property type="evidence" value="ECO:0007669"/>
    <property type="project" value="TreeGrafter"/>
</dbReference>